<evidence type="ECO:0000256" key="1">
    <source>
        <dbReference type="RuleBase" id="RU368009"/>
    </source>
</evidence>
<dbReference type="STRING" id="1858805.M5G0J9"/>
<dbReference type="InterPro" id="IPR045886">
    <property type="entry name" value="ThiF/MoeB/HesA"/>
</dbReference>
<keyword evidence="1" id="KW-0547">Nucleotide-binding</keyword>
<evidence type="ECO:0000313" key="4">
    <source>
        <dbReference type="Proteomes" id="UP000030653"/>
    </source>
</evidence>
<comment type="pathway">
    <text evidence="1">Protein modification; protein neddylation.</text>
</comment>
<organism evidence="3 4">
    <name type="scientific">Dacryopinax primogenitus (strain DJM 731)</name>
    <name type="common">Brown rot fungus</name>
    <dbReference type="NCBI Taxonomy" id="1858805"/>
    <lineage>
        <taxon>Eukaryota</taxon>
        <taxon>Fungi</taxon>
        <taxon>Dikarya</taxon>
        <taxon>Basidiomycota</taxon>
        <taxon>Agaricomycotina</taxon>
        <taxon>Dacrymycetes</taxon>
        <taxon>Dacrymycetales</taxon>
        <taxon>Dacrymycetaceae</taxon>
        <taxon>Dacryopinax</taxon>
    </lineage>
</organism>
<dbReference type="GeneID" id="63691936"/>
<dbReference type="Proteomes" id="UP000030653">
    <property type="component" value="Unassembled WGS sequence"/>
</dbReference>
<dbReference type="InterPro" id="IPR014929">
    <property type="entry name" value="E2-binding"/>
</dbReference>
<accession>M5G0J9</accession>
<reference evidence="3 4" key="1">
    <citation type="journal article" date="2012" name="Science">
        <title>The Paleozoic origin of enzymatic lignin decomposition reconstructed from 31 fungal genomes.</title>
        <authorList>
            <person name="Floudas D."/>
            <person name="Binder M."/>
            <person name="Riley R."/>
            <person name="Barry K."/>
            <person name="Blanchette R.A."/>
            <person name="Henrissat B."/>
            <person name="Martinez A.T."/>
            <person name="Otillar R."/>
            <person name="Spatafora J.W."/>
            <person name="Yadav J.S."/>
            <person name="Aerts A."/>
            <person name="Benoit I."/>
            <person name="Boyd A."/>
            <person name="Carlson A."/>
            <person name="Copeland A."/>
            <person name="Coutinho P.M."/>
            <person name="de Vries R.P."/>
            <person name="Ferreira P."/>
            <person name="Findley K."/>
            <person name="Foster B."/>
            <person name="Gaskell J."/>
            <person name="Glotzer D."/>
            <person name="Gorecki P."/>
            <person name="Heitman J."/>
            <person name="Hesse C."/>
            <person name="Hori C."/>
            <person name="Igarashi K."/>
            <person name="Jurgens J.A."/>
            <person name="Kallen N."/>
            <person name="Kersten P."/>
            <person name="Kohler A."/>
            <person name="Kuees U."/>
            <person name="Kumar T.K.A."/>
            <person name="Kuo A."/>
            <person name="LaButti K."/>
            <person name="Larrondo L.F."/>
            <person name="Lindquist E."/>
            <person name="Ling A."/>
            <person name="Lombard V."/>
            <person name="Lucas S."/>
            <person name="Lundell T."/>
            <person name="Martin R."/>
            <person name="McLaughlin D.J."/>
            <person name="Morgenstern I."/>
            <person name="Morin E."/>
            <person name="Murat C."/>
            <person name="Nagy L.G."/>
            <person name="Nolan M."/>
            <person name="Ohm R.A."/>
            <person name="Patyshakuliyeva A."/>
            <person name="Rokas A."/>
            <person name="Ruiz-Duenas F.J."/>
            <person name="Sabat G."/>
            <person name="Salamov A."/>
            <person name="Samejima M."/>
            <person name="Schmutz J."/>
            <person name="Slot J.C."/>
            <person name="St John F."/>
            <person name="Stenlid J."/>
            <person name="Sun H."/>
            <person name="Sun S."/>
            <person name="Syed K."/>
            <person name="Tsang A."/>
            <person name="Wiebenga A."/>
            <person name="Young D."/>
            <person name="Pisabarro A."/>
            <person name="Eastwood D.C."/>
            <person name="Martin F."/>
            <person name="Cullen D."/>
            <person name="Grigoriev I.V."/>
            <person name="Hibbett D.S."/>
        </authorList>
    </citation>
    <scope>NUCLEOTIDE SEQUENCE [LARGE SCALE GENOMIC DNA]</scope>
    <source>
        <strain evidence="3 4">DJM-731 SS1</strain>
    </source>
</reference>
<dbReference type="UniPathway" id="UPA00885"/>
<dbReference type="OMA" id="HIIEYVI"/>
<dbReference type="OrthoDB" id="10255449at2759"/>
<dbReference type="SUPFAM" id="SSF69572">
    <property type="entry name" value="Activating enzymes of the ubiquitin-like proteins"/>
    <property type="match status" value="1"/>
</dbReference>
<protein>
    <recommendedName>
        <fullName evidence="1">NEDD8-activating enzyme E1 catalytic subunit</fullName>
        <ecNumber evidence="1">6.2.1.64</ecNumber>
    </recommendedName>
</protein>
<comment type="catalytic activity">
    <reaction evidence="1">
        <text>ATP + [NEDD8 protein] + [E1 NEDD8-activating enzyme]-L-cysteine = AMP + diphosphate + [E1 NEDD8-activating enzyme]-S-[NEDD8 protein]-yl-L-cysteine.</text>
        <dbReference type="EC" id="6.2.1.64"/>
    </reaction>
</comment>
<dbReference type="Pfam" id="PF08825">
    <property type="entry name" value="E2_bind"/>
    <property type="match status" value="1"/>
</dbReference>
<dbReference type="GO" id="GO:0005737">
    <property type="term" value="C:cytoplasm"/>
    <property type="evidence" value="ECO:0007669"/>
    <property type="project" value="TreeGrafter"/>
</dbReference>
<dbReference type="RefSeq" id="XP_040629161.1">
    <property type="nucleotide sequence ID" value="XM_040776874.1"/>
</dbReference>
<dbReference type="PANTHER" id="PTHR10953:SF6">
    <property type="entry name" value="NEDD8-ACTIVATING ENZYME E1 CATALYTIC SUBUNIT"/>
    <property type="match status" value="1"/>
</dbReference>
<keyword evidence="1" id="KW-0067">ATP-binding</keyword>
<proteinExistence type="inferred from homology"/>
<dbReference type="PANTHER" id="PTHR10953">
    <property type="entry name" value="UBIQUITIN-ACTIVATING ENZYME E1"/>
    <property type="match status" value="1"/>
</dbReference>
<dbReference type="Gene3D" id="3.10.290.20">
    <property type="entry name" value="Ubiquitin-like 2 activating enzyme e1b. Chain: B, domain 3"/>
    <property type="match status" value="1"/>
</dbReference>
<dbReference type="InterPro" id="IPR035985">
    <property type="entry name" value="Ubiquitin-activating_enz"/>
</dbReference>
<feature type="domain" description="E2 binding" evidence="2">
    <location>
        <begin position="336"/>
        <end position="419"/>
    </location>
</feature>
<evidence type="ECO:0000313" key="3">
    <source>
        <dbReference type="EMBL" id="EJU02264.1"/>
    </source>
</evidence>
<dbReference type="AlphaFoldDB" id="M5G0J9"/>
<comment type="similarity">
    <text evidence="1">Belongs to the ubiquitin-activating E1 family. UBA3 subfamily.</text>
</comment>
<dbReference type="InterPro" id="IPR000594">
    <property type="entry name" value="ThiF_NAD_FAD-bd"/>
</dbReference>
<dbReference type="EMBL" id="JH795862">
    <property type="protein sequence ID" value="EJU02264.1"/>
    <property type="molecule type" value="Genomic_DNA"/>
</dbReference>
<dbReference type="Gene3D" id="3.40.50.720">
    <property type="entry name" value="NAD(P)-binding Rossmann-like Domain"/>
    <property type="match status" value="2"/>
</dbReference>
<evidence type="ECO:0000259" key="2">
    <source>
        <dbReference type="SMART" id="SM01181"/>
    </source>
</evidence>
<keyword evidence="1" id="KW-0833">Ubl conjugation pathway</keyword>
<dbReference type="GO" id="GO:0019781">
    <property type="term" value="F:NEDD8 activating enzyme activity"/>
    <property type="evidence" value="ECO:0007669"/>
    <property type="project" value="UniProtKB-UniRule"/>
</dbReference>
<gene>
    <name evidence="3" type="ORF">DACRYDRAFT_88692</name>
</gene>
<dbReference type="GO" id="GO:0045116">
    <property type="term" value="P:protein neddylation"/>
    <property type="evidence" value="ECO:0007669"/>
    <property type="project" value="UniProtKB-UniRule"/>
</dbReference>
<dbReference type="SMART" id="SM01181">
    <property type="entry name" value="E2_bind"/>
    <property type="match status" value="1"/>
</dbReference>
<keyword evidence="4" id="KW-1185">Reference proteome</keyword>
<dbReference type="EC" id="6.2.1.64" evidence="1"/>
<comment type="function">
    <text evidence="1">Catalytic subunit of the dimeric E1 enzyme, which activates NEDD8.</text>
</comment>
<dbReference type="GO" id="GO:0005634">
    <property type="term" value="C:nucleus"/>
    <property type="evidence" value="ECO:0007669"/>
    <property type="project" value="TreeGrafter"/>
</dbReference>
<sequence>MGDISLPTPLPAPTWPNRFQHVDTLLDHPGPSTDPNFIGSEAVQCFLCEDSKVLIISTGGLGCEILANLALMGFADIHVIDMDTADTIDISNLNQQFLFRPKDVGKPKVIVTAEFIMSHIPGTKVAPYLCPDTYFGKIQDKPESYYMQFNLIVCRLDNSVKARRWMNATPVAMVNPDMPESLKLMIDSGTEGLKGQARVILPSIMSCYECSLDMLNKQTVFPICTIVNTPRLLEHCIKWVSMLEWPKVFPDKKLNTDDLEHIQWLFMHTSTHTHEFKIEGITWSLTQGIVKNIIPTIMSTNVVIAASCCTEAFKLMTNCAPRLDNYFMLIGEMIDMPVKKEWMLERLIRALVERQDIQAKKPSLSVNGCSLYLQAPLQLECATCPNLEKKLVNLVNVGDELMVMAGLLPFNLTPRVLLKD</sequence>
<dbReference type="Pfam" id="PF00899">
    <property type="entry name" value="ThiF"/>
    <property type="match status" value="1"/>
</dbReference>
<name>M5G0J9_DACPD</name>
<dbReference type="HOGENOM" id="CLU_013325_13_1_1"/>
<dbReference type="GO" id="GO:0005524">
    <property type="term" value="F:ATP binding"/>
    <property type="evidence" value="ECO:0007669"/>
    <property type="project" value="UniProtKB-UniRule"/>
</dbReference>
<keyword evidence="1" id="KW-0436">Ligase</keyword>